<evidence type="ECO:0000313" key="4">
    <source>
        <dbReference type="EMBL" id="GAA4881423.1"/>
    </source>
</evidence>
<keyword evidence="2" id="KW-0812">Transmembrane</keyword>
<feature type="signal peptide" evidence="3">
    <location>
        <begin position="1"/>
        <end position="28"/>
    </location>
</feature>
<feature type="region of interest" description="Disordered" evidence="1">
    <location>
        <begin position="213"/>
        <end position="301"/>
    </location>
</feature>
<proteinExistence type="predicted"/>
<evidence type="ECO:0000313" key="5">
    <source>
        <dbReference type="Proteomes" id="UP001501752"/>
    </source>
</evidence>
<evidence type="ECO:0008006" key="6">
    <source>
        <dbReference type="Google" id="ProtNLM"/>
    </source>
</evidence>
<feature type="compositionally biased region" description="Basic and acidic residues" evidence="1">
    <location>
        <begin position="213"/>
        <end position="222"/>
    </location>
</feature>
<keyword evidence="3" id="KW-0732">Signal</keyword>
<evidence type="ECO:0000256" key="1">
    <source>
        <dbReference type="SAM" id="MobiDB-lite"/>
    </source>
</evidence>
<protein>
    <recommendedName>
        <fullName evidence="6">Gram-positive cocci surface proteins LPxTG domain-containing protein</fullName>
    </recommendedName>
</protein>
<feature type="compositionally biased region" description="Basic and acidic residues" evidence="1">
    <location>
        <begin position="261"/>
        <end position="280"/>
    </location>
</feature>
<keyword evidence="2" id="KW-0472">Membrane</keyword>
<feature type="compositionally biased region" description="Low complexity" evidence="1">
    <location>
        <begin position="154"/>
        <end position="198"/>
    </location>
</feature>
<feature type="region of interest" description="Disordered" evidence="1">
    <location>
        <begin position="69"/>
        <end position="198"/>
    </location>
</feature>
<feature type="chain" id="PRO_5046728363" description="Gram-positive cocci surface proteins LPxTG domain-containing protein" evidence="3">
    <location>
        <begin position="29"/>
        <end position="335"/>
    </location>
</feature>
<keyword evidence="5" id="KW-1185">Reference proteome</keyword>
<reference evidence="5" key="1">
    <citation type="journal article" date="2019" name="Int. J. Syst. Evol. Microbiol.">
        <title>The Global Catalogue of Microorganisms (GCM) 10K type strain sequencing project: providing services to taxonomists for standard genome sequencing and annotation.</title>
        <authorList>
            <consortium name="The Broad Institute Genomics Platform"/>
            <consortium name="The Broad Institute Genome Sequencing Center for Infectious Disease"/>
            <person name="Wu L."/>
            <person name="Ma J."/>
        </authorList>
    </citation>
    <scope>NUCLEOTIDE SEQUENCE [LARGE SCALE GENOMIC DNA]</scope>
    <source>
        <strain evidence="5">JCM 13006</strain>
    </source>
</reference>
<feature type="compositionally biased region" description="Basic and acidic residues" evidence="1">
    <location>
        <begin position="108"/>
        <end position="153"/>
    </location>
</feature>
<dbReference type="EMBL" id="BAABIS010000001">
    <property type="protein sequence ID" value="GAA4881423.1"/>
    <property type="molecule type" value="Genomic_DNA"/>
</dbReference>
<dbReference type="RefSeq" id="WP_345701124.1">
    <property type="nucleotide sequence ID" value="NZ_BAABIS010000001.1"/>
</dbReference>
<evidence type="ECO:0000256" key="3">
    <source>
        <dbReference type="SAM" id="SignalP"/>
    </source>
</evidence>
<comment type="caution">
    <text evidence="4">The sequence shown here is derived from an EMBL/GenBank/DDBJ whole genome shotgun (WGS) entry which is preliminary data.</text>
</comment>
<feature type="compositionally biased region" description="Low complexity" evidence="1">
    <location>
        <begin position="223"/>
        <end position="243"/>
    </location>
</feature>
<feature type="compositionally biased region" description="Low complexity" evidence="1">
    <location>
        <begin position="70"/>
        <end position="102"/>
    </location>
</feature>
<keyword evidence="2" id="KW-1133">Transmembrane helix</keyword>
<gene>
    <name evidence="4" type="ORF">GCM10023235_72140</name>
</gene>
<dbReference type="Proteomes" id="UP001501752">
    <property type="component" value="Unassembled WGS sequence"/>
</dbReference>
<accession>A0ABP9EQL1</accession>
<organism evidence="4 5">
    <name type="scientific">Kitasatospora terrestris</name>
    <dbReference type="NCBI Taxonomy" id="258051"/>
    <lineage>
        <taxon>Bacteria</taxon>
        <taxon>Bacillati</taxon>
        <taxon>Actinomycetota</taxon>
        <taxon>Actinomycetes</taxon>
        <taxon>Kitasatosporales</taxon>
        <taxon>Streptomycetaceae</taxon>
        <taxon>Kitasatospora</taxon>
    </lineage>
</organism>
<evidence type="ECO:0000256" key="2">
    <source>
        <dbReference type="SAM" id="Phobius"/>
    </source>
</evidence>
<name>A0ABP9EQL1_9ACTN</name>
<sequence length="335" mass="33867">MQTRASGLVAAGLCSFALALGTGGTAQANTLPELTPASTFASAGAEQNQWFDEFAQSVVAGEAFDLPGFESSSAAEPAAEPAAEGMTVGAPTTETAPQAAQPLGGGSEHGEHGDKPGHGDHGDKPGHGEHGDKPGHGDHGDKPGHGEHGDKPGAGDQQNQGQGQGQNQGQNQGQGQEQNQGQAQGQDQNQGQAQGQNQNVVVTVVVENKIENKVENKLENHQSLHNSNHNSNGGQVHVSNVVSAHHHKGEHAGGKGGHAGGKGEHAGGHEGSHGKSDADYSRPSGGHSSDSLASAQAAKGELARTGTDELPLLLGAAALLGTGGVLVRLRRSRRA</sequence>
<feature type="transmembrane region" description="Helical" evidence="2">
    <location>
        <begin position="310"/>
        <end position="329"/>
    </location>
</feature>